<feature type="signal peptide" evidence="1">
    <location>
        <begin position="1"/>
        <end position="27"/>
    </location>
</feature>
<dbReference type="InterPro" id="IPR025616">
    <property type="entry name" value="YpjP"/>
</dbReference>
<proteinExistence type="predicted"/>
<dbReference type="Proteomes" id="UP000198584">
    <property type="component" value="Unassembled WGS sequence"/>
</dbReference>
<keyword evidence="1" id="KW-0732">Signal</keyword>
<sequence>MKLWFRKVSVVLIAILTLGLYIPPTYADAETPTKKEIASPKEKEDAYIPAEAVIPEEETTLEPPSNDYLVNVLTERAKEQAVTKLGPKIATKVEDEFASVILPGIEEVVTALLEEAEEEVPYYEISEQPAAGYGEKIFHLSDYRTKEEIARFDVRREKRPGEGYWFNFHYHLSKDGFEKHHNIGEIYWDKNTPPKWMA</sequence>
<dbReference type="AlphaFoldDB" id="A0A1H3ZRR6"/>
<keyword evidence="3" id="KW-1185">Reference proteome</keyword>
<feature type="chain" id="PRO_5038441527" evidence="1">
    <location>
        <begin position="28"/>
        <end position="198"/>
    </location>
</feature>
<reference evidence="2 3" key="1">
    <citation type="submission" date="2016-10" db="EMBL/GenBank/DDBJ databases">
        <authorList>
            <person name="de Groot N.N."/>
        </authorList>
    </citation>
    <scope>NUCLEOTIDE SEQUENCE [LARGE SCALE GENOMIC DNA]</scope>
    <source>
        <strain evidence="2 3">CCM7597</strain>
    </source>
</reference>
<protein>
    <submittedName>
        <fullName evidence="2">YpjP-like protein</fullName>
    </submittedName>
</protein>
<evidence type="ECO:0000313" key="2">
    <source>
        <dbReference type="EMBL" id="SEA26348.1"/>
    </source>
</evidence>
<dbReference type="EMBL" id="FNQR01000003">
    <property type="protein sequence ID" value="SEA26348.1"/>
    <property type="molecule type" value="Genomic_DNA"/>
</dbReference>
<organism evidence="2 3">
    <name type="scientific">Thalassobacillus cyri</name>
    <dbReference type="NCBI Taxonomy" id="571932"/>
    <lineage>
        <taxon>Bacteria</taxon>
        <taxon>Bacillati</taxon>
        <taxon>Bacillota</taxon>
        <taxon>Bacilli</taxon>
        <taxon>Bacillales</taxon>
        <taxon>Bacillaceae</taxon>
        <taxon>Thalassobacillus</taxon>
    </lineage>
</organism>
<gene>
    <name evidence="2" type="ORF">SAMN05421743_103346</name>
</gene>
<evidence type="ECO:0000256" key="1">
    <source>
        <dbReference type="SAM" id="SignalP"/>
    </source>
</evidence>
<dbReference type="RefSeq" id="WP_093043342.1">
    <property type="nucleotide sequence ID" value="NZ_FNQR01000003.1"/>
</dbReference>
<dbReference type="OrthoDB" id="2435352at2"/>
<dbReference type="STRING" id="571932.SAMN05421743_103346"/>
<accession>A0A1H3ZRR6</accession>
<evidence type="ECO:0000313" key="3">
    <source>
        <dbReference type="Proteomes" id="UP000198584"/>
    </source>
</evidence>
<name>A0A1H3ZRR6_9BACI</name>
<dbReference type="Pfam" id="PF14005">
    <property type="entry name" value="YpjP"/>
    <property type="match status" value="1"/>
</dbReference>